<dbReference type="STRING" id="626523.GCWU000342_00516"/>
<reference evidence="1" key="1">
    <citation type="submission" date="2009-04" db="EMBL/GenBank/DDBJ databases">
        <authorList>
            <person name="Weinstock G."/>
            <person name="Sodergren E."/>
            <person name="Clifton S."/>
            <person name="Fulton L."/>
            <person name="Fulton B."/>
            <person name="Courtney L."/>
            <person name="Fronick C."/>
            <person name="Harrison M."/>
            <person name="Strong C."/>
            <person name="Farmer C."/>
            <person name="Delahaunty K."/>
            <person name="Markovic C."/>
            <person name="Hall O."/>
            <person name="Minx P."/>
            <person name="Tomlinson C."/>
            <person name="Mitreva M."/>
            <person name="Nelson J."/>
            <person name="Hou S."/>
            <person name="Wollam A."/>
            <person name="Pepin K.H."/>
            <person name="Johnson M."/>
            <person name="Bhonagiri V."/>
            <person name="Nash W.E."/>
            <person name="Warren W."/>
            <person name="Chinwalla A."/>
            <person name="Mardis E.R."/>
            <person name="Wilson R.K."/>
        </authorList>
    </citation>
    <scope>NUCLEOTIDE SEQUENCE [LARGE SCALE GENOMIC DNA]</scope>
    <source>
        <strain evidence="1">DSM 14600</strain>
    </source>
</reference>
<keyword evidence="2" id="KW-1185">Reference proteome</keyword>
<dbReference type="RefSeq" id="WP_006905551.1">
    <property type="nucleotide sequence ID" value="NZ_GG665866.1"/>
</dbReference>
<dbReference type="eggNOG" id="ENOG5032RA4">
    <property type="taxonomic scope" value="Bacteria"/>
</dbReference>
<sequence>MRALRFSSQAGIMHSLLLEETWDAFPLAKAEIRSSFSLTLDGHLICDFYTAEEWEKLEAAGYRCLPYGRLRKICLETISGKRAPGYFKFVFLAPPALVSQLLDQAGNGMRSEDVDALAMNLTYRDGSLRLTTGTSCRIFSMDKSLDQVWDHWVCEFLSKNHLDWSELV</sequence>
<organism evidence="1 2">
    <name type="scientific">Shuttleworthella satelles DSM 14600</name>
    <dbReference type="NCBI Taxonomy" id="626523"/>
    <lineage>
        <taxon>Bacteria</taxon>
        <taxon>Bacillati</taxon>
        <taxon>Bacillota</taxon>
        <taxon>Clostridia</taxon>
        <taxon>Lachnospirales</taxon>
        <taxon>Lachnospiraceae</taxon>
        <taxon>Shuttleworthella</taxon>
    </lineage>
</organism>
<name>C4G966_9FIRM</name>
<evidence type="ECO:0000313" key="1">
    <source>
        <dbReference type="EMBL" id="EEP29163.1"/>
    </source>
</evidence>
<accession>C4G966</accession>
<dbReference type="Proteomes" id="UP000003494">
    <property type="component" value="Unassembled WGS sequence"/>
</dbReference>
<dbReference type="AlphaFoldDB" id="C4G966"/>
<protein>
    <submittedName>
        <fullName evidence="1">Uncharacterized protein</fullName>
    </submittedName>
</protein>
<gene>
    <name evidence="1" type="ORF">GCWU000342_00516</name>
</gene>
<dbReference type="Pfam" id="PF18988">
    <property type="entry name" value="DUF5721"/>
    <property type="match status" value="1"/>
</dbReference>
<dbReference type="InterPro" id="IPR043779">
    <property type="entry name" value="DUF5721"/>
</dbReference>
<comment type="caution">
    <text evidence="1">The sequence shown here is derived from an EMBL/GenBank/DDBJ whole genome shotgun (WGS) entry which is preliminary data.</text>
</comment>
<dbReference type="HOGENOM" id="CLU_104975_0_0_9"/>
<evidence type="ECO:0000313" key="2">
    <source>
        <dbReference type="Proteomes" id="UP000003494"/>
    </source>
</evidence>
<dbReference type="EMBL" id="ACIP02000001">
    <property type="protein sequence ID" value="EEP29163.1"/>
    <property type="molecule type" value="Genomic_DNA"/>
</dbReference>
<proteinExistence type="predicted"/>